<dbReference type="InterPro" id="IPR007568">
    <property type="entry name" value="RTA1"/>
</dbReference>
<dbReference type="GO" id="GO:0005886">
    <property type="term" value="C:plasma membrane"/>
    <property type="evidence" value="ECO:0007669"/>
    <property type="project" value="TreeGrafter"/>
</dbReference>
<feature type="transmembrane region" description="Helical" evidence="5">
    <location>
        <begin position="286"/>
        <end position="305"/>
    </location>
</feature>
<dbReference type="AlphaFoldDB" id="A0AAW0RCV5"/>
<name>A0AAW0RCV5_9PEZI</name>
<dbReference type="PANTHER" id="PTHR31465">
    <property type="entry name" value="PROTEIN RTA1-RELATED"/>
    <property type="match status" value="1"/>
</dbReference>
<reference evidence="6 7" key="1">
    <citation type="submission" date="2023-01" db="EMBL/GenBank/DDBJ databases">
        <title>Analysis of 21 Apiospora genomes using comparative genomics revels a genus with tremendous synthesis potential of carbohydrate active enzymes and secondary metabolites.</title>
        <authorList>
            <person name="Sorensen T."/>
        </authorList>
    </citation>
    <scope>NUCLEOTIDE SEQUENCE [LARGE SCALE GENOMIC DNA]</scope>
    <source>
        <strain evidence="6 7">CBS 117206</strain>
    </source>
</reference>
<proteinExistence type="predicted"/>
<dbReference type="PANTHER" id="PTHR31465:SF7">
    <property type="entry name" value="SPHINGOID LONG-CHAIN BASE TRANSPORTER RSB1"/>
    <property type="match status" value="1"/>
</dbReference>
<keyword evidence="4 5" id="KW-0472">Membrane</keyword>
<sequence length="358" mass="38915">MLLRYLVTTASSGTPKDARVSQNHIHATLPVSAQTLAALREYDRSYYMYRIDLAPNVLFLIIFSLSLVGFLGVYIKTRRALSFTLAMCLGLICEVLGYAGRIMSWENQWDEDGFLVQIICLTIGPAFLAAGIYFCLQRIVCIFGPENSRLKPKQYPMIFIPCDGISLMLQAVGGALASIASHTGDDKAPGSNIMMTGLGFQVTTIAVFMALTADFALRTHRRVQEVGDGAALNQNPAVVKIRNSFKFRACLVALAVATLAILWRSTFRVVELSGGWTGELMAEQGLYYGMEGTMISVACLALNIFHPAVCFGEMMDGPAKDGKGGAISTAAVTHDTNPLMRAEPGDLEKNGDITIEMK</sequence>
<gene>
    <name evidence="6" type="ORF">PG999_000796</name>
</gene>
<protein>
    <submittedName>
        <fullName evidence="6">Uncharacterized protein</fullName>
    </submittedName>
</protein>
<organism evidence="6 7">
    <name type="scientific">Apiospora kogelbergensis</name>
    <dbReference type="NCBI Taxonomy" id="1337665"/>
    <lineage>
        <taxon>Eukaryota</taxon>
        <taxon>Fungi</taxon>
        <taxon>Dikarya</taxon>
        <taxon>Ascomycota</taxon>
        <taxon>Pezizomycotina</taxon>
        <taxon>Sordariomycetes</taxon>
        <taxon>Xylariomycetidae</taxon>
        <taxon>Amphisphaeriales</taxon>
        <taxon>Apiosporaceae</taxon>
        <taxon>Apiospora</taxon>
    </lineage>
</organism>
<evidence type="ECO:0000313" key="6">
    <source>
        <dbReference type="EMBL" id="KAK8132623.1"/>
    </source>
</evidence>
<keyword evidence="7" id="KW-1185">Reference proteome</keyword>
<feature type="transmembrane region" description="Helical" evidence="5">
    <location>
        <begin position="81"/>
        <end position="102"/>
    </location>
</feature>
<evidence type="ECO:0000256" key="1">
    <source>
        <dbReference type="ARBA" id="ARBA00004141"/>
    </source>
</evidence>
<keyword evidence="2 5" id="KW-0812">Transmembrane</keyword>
<dbReference type="EMBL" id="JAQQWP010000001">
    <property type="protein sequence ID" value="KAK8132623.1"/>
    <property type="molecule type" value="Genomic_DNA"/>
</dbReference>
<dbReference type="Proteomes" id="UP001392437">
    <property type="component" value="Unassembled WGS sequence"/>
</dbReference>
<feature type="transmembrane region" description="Helical" evidence="5">
    <location>
        <begin position="249"/>
        <end position="266"/>
    </location>
</feature>
<feature type="transmembrane region" description="Helical" evidence="5">
    <location>
        <begin position="157"/>
        <end position="181"/>
    </location>
</feature>
<feature type="transmembrane region" description="Helical" evidence="5">
    <location>
        <begin position="193"/>
        <end position="217"/>
    </location>
</feature>
<evidence type="ECO:0000256" key="2">
    <source>
        <dbReference type="ARBA" id="ARBA00022692"/>
    </source>
</evidence>
<feature type="transmembrane region" description="Helical" evidence="5">
    <location>
        <begin position="53"/>
        <end position="74"/>
    </location>
</feature>
<dbReference type="GO" id="GO:0000324">
    <property type="term" value="C:fungal-type vacuole"/>
    <property type="evidence" value="ECO:0007669"/>
    <property type="project" value="TreeGrafter"/>
</dbReference>
<feature type="transmembrane region" description="Helical" evidence="5">
    <location>
        <begin position="114"/>
        <end position="136"/>
    </location>
</feature>
<evidence type="ECO:0000256" key="3">
    <source>
        <dbReference type="ARBA" id="ARBA00022989"/>
    </source>
</evidence>
<evidence type="ECO:0000256" key="5">
    <source>
        <dbReference type="SAM" id="Phobius"/>
    </source>
</evidence>
<evidence type="ECO:0000313" key="7">
    <source>
        <dbReference type="Proteomes" id="UP001392437"/>
    </source>
</evidence>
<keyword evidence="3 5" id="KW-1133">Transmembrane helix</keyword>
<evidence type="ECO:0000256" key="4">
    <source>
        <dbReference type="ARBA" id="ARBA00023136"/>
    </source>
</evidence>
<comment type="subcellular location">
    <subcellularLocation>
        <location evidence="1">Membrane</location>
        <topology evidence="1">Multi-pass membrane protein</topology>
    </subcellularLocation>
</comment>
<accession>A0AAW0RCV5</accession>
<dbReference type="Pfam" id="PF04479">
    <property type="entry name" value="RTA1"/>
    <property type="match status" value="1"/>
</dbReference>
<comment type="caution">
    <text evidence="6">The sequence shown here is derived from an EMBL/GenBank/DDBJ whole genome shotgun (WGS) entry which is preliminary data.</text>
</comment>